<dbReference type="SUPFAM" id="SSF51306">
    <property type="entry name" value="LexA/Signal peptidase"/>
    <property type="match status" value="1"/>
</dbReference>
<feature type="transmembrane region" description="Helical" evidence="7">
    <location>
        <begin position="176"/>
        <end position="195"/>
    </location>
</feature>
<dbReference type="RefSeq" id="WP_166328951.1">
    <property type="nucleotide sequence ID" value="NZ_CP049933.1"/>
</dbReference>
<dbReference type="Proteomes" id="UP000503441">
    <property type="component" value="Chromosome"/>
</dbReference>
<comment type="subcellular location">
    <subcellularLocation>
        <location evidence="1">Membrane</location>
    </subcellularLocation>
</comment>
<reference evidence="8 9" key="1">
    <citation type="submission" date="2020-03" db="EMBL/GenBank/DDBJ databases">
        <title>Leucobacter sp. nov., isolated from beetles.</title>
        <authorList>
            <person name="Hyun D.-W."/>
            <person name="Bae J.-W."/>
        </authorList>
    </citation>
    <scope>NUCLEOTIDE SEQUENCE [LARGE SCALE GENOMIC DNA]</scope>
    <source>
        <strain evidence="8 9">HDW9A</strain>
    </source>
</reference>
<dbReference type="PANTHER" id="PTHR10806:SF6">
    <property type="entry name" value="SIGNAL PEPTIDASE COMPLEX CATALYTIC SUBUNIT SEC11"/>
    <property type="match status" value="1"/>
</dbReference>
<keyword evidence="4 7" id="KW-0472">Membrane</keyword>
<keyword evidence="8" id="KW-0378">Hydrolase</keyword>
<evidence type="ECO:0000313" key="8">
    <source>
        <dbReference type="EMBL" id="QIM17929.1"/>
    </source>
</evidence>
<evidence type="ECO:0000256" key="5">
    <source>
        <dbReference type="NCBIfam" id="TIGR02228"/>
    </source>
</evidence>
<evidence type="ECO:0000256" key="1">
    <source>
        <dbReference type="ARBA" id="ARBA00004370"/>
    </source>
</evidence>
<feature type="transmembrane region" description="Helical" evidence="7">
    <location>
        <begin position="38"/>
        <end position="64"/>
    </location>
</feature>
<evidence type="ECO:0000313" key="9">
    <source>
        <dbReference type="Proteomes" id="UP000503441"/>
    </source>
</evidence>
<evidence type="ECO:0000256" key="4">
    <source>
        <dbReference type="ARBA" id="ARBA00023136"/>
    </source>
</evidence>
<dbReference type="GO" id="GO:0009003">
    <property type="term" value="F:signal peptidase activity"/>
    <property type="evidence" value="ECO:0007669"/>
    <property type="project" value="UniProtKB-EC"/>
</dbReference>
<dbReference type="InterPro" id="IPR036286">
    <property type="entry name" value="LexA/Signal_pep-like_sf"/>
</dbReference>
<dbReference type="CDD" id="cd06530">
    <property type="entry name" value="S26_SPase_I"/>
    <property type="match status" value="1"/>
</dbReference>
<feature type="compositionally biased region" description="Basic and acidic residues" evidence="6">
    <location>
        <begin position="13"/>
        <end position="23"/>
    </location>
</feature>
<dbReference type="NCBIfam" id="TIGR02228">
    <property type="entry name" value="sigpep_I_arch"/>
    <property type="match status" value="1"/>
</dbReference>
<accession>A0ABX6JYA7</accession>
<keyword evidence="3 7" id="KW-1133">Transmembrane helix</keyword>
<name>A0ABX6JYA7_9MICO</name>
<evidence type="ECO:0000256" key="2">
    <source>
        <dbReference type="ARBA" id="ARBA00022692"/>
    </source>
</evidence>
<evidence type="ECO:0000256" key="7">
    <source>
        <dbReference type="SAM" id="Phobius"/>
    </source>
</evidence>
<feature type="region of interest" description="Disordered" evidence="6">
    <location>
        <begin position="1"/>
        <end position="27"/>
    </location>
</feature>
<keyword evidence="2 7" id="KW-0812">Transmembrane</keyword>
<dbReference type="InterPro" id="IPR001733">
    <property type="entry name" value="Peptidase_S26B"/>
</dbReference>
<evidence type="ECO:0000256" key="3">
    <source>
        <dbReference type="ARBA" id="ARBA00022989"/>
    </source>
</evidence>
<dbReference type="InterPro" id="IPR019533">
    <property type="entry name" value="Peptidase_S26"/>
</dbReference>
<protein>
    <recommendedName>
        <fullName evidence="5">Signal peptidase I</fullName>
        <ecNumber evidence="5">3.4.21.89</ecNumber>
    </recommendedName>
</protein>
<sequence length="208" mass="22155">MTDSAVQQADQPADSRRARRAADRATSSRRGVRATFRAFGTGLTFGLLLLFVGIGIATIVVPAVTGSTALTVRTSSMEPALPPGTMVVVRPTQVSDIRPGMVLTYQLNSGKDTLVTHRVTQKQFLADGSPVFVTKGDANPQPDPAPVQEVQIRGTVWYAIPYVGWVTAVFTGQSKAIAIAIAVGGLLTYAAWMVVSSLRDRARKKPTS</sequence>
<gene>
    <name evidence="8" type="ORF">G7066_03165</name>
</gene>
<dbReference type="EMBL" id="CP049933">
    <property type="protein sequence ID" value="QIM17929.1"/>
    <property type="molecule type" value="Genomic_DNA"/>
</dbReference>
<dbReference type="PANTHER" id="PTHR10806">
    <property type="entry name" value="SIGNAL PEPTIDASE COMPLEX CATALYTIC SUBUNIT SEC11"/>
    <property type="match status" value="1"/>
</dbReference>
<proteinExistence type="predicted"/>
<evidence type="ECO:0000256" key="6">
    <source>
        <dbReference type="SAM" id="MobiDB-lite"/>
    </source>
</evidence>
<dbReference type="Gene3D" id="2.10.109.10">
    <property type="entry name" value="Umud Fragment, subunit A"/>
    <property type="match status" value="1"/>
</dbReference>
<keyword evidence="9" id="KW-1185">Reference proteome</keyword>
<dbReference type="EC" id="3.4.21.89" evidence="5"/>
<organism evidence="8 9">
    <name type="scientific">Leucobacter coleopterorum</name>
    <dbReference type="NCBI Taxonomy" id="2714933"/>
    <lineage>
        <taxon>Bacteria</taxon>
        <taxon>Bacillati</taxon>
        <taxon>Actinomycetota</taxon>
        <taxon>Actinomycetes</taxon>
        <taxon>Micrococcales</taxon>
        <taxon>Microbacteriaceae</taxon>
        <taxon>Leucobacter</taxon>
    </lineage>
</organism>